<evidence type="ECO:0000259" key="1">
    <source>
        <dbReference type="Pfam" id="PF08279"/>
    </source>
</evidence>
<gene>
    <name evidence="4" type="ORF">ACFOZ4_24180</name>
</gene>
<proteinExistence type="predicted"/>
<feature type="domain" description="Helix-turn-helix type 11" evidence="1">
    <location>
        <begin position="5"/>
        <end position="56"/>
    </location>
</feature>
<protein>
    <submittedName>
        <fullName evidence="4">Helix-turn-helix transcriptional regulator</fullName>
    </submittedName>
</protein>
<organism evidence="4 5">
    <name type="scientific">Hamadaea flava</name>
    <dbReference type="NCBI Taxonomy" id="1742688"/>
    <lineage>
        <taxon>Bacteria</taxon>
        <taxon>Bacillati</taxon>
        <taxon>Actinomycetota</taxon>
        <taxon>Actinomycetes</taxon>
        <taxon>Micromonosporales</taxon>
        <taxon>Micromonosporaceae</taxon>
        <taxon>Hamadaea</taxon>
    </lineage>
</organism>
<dbReference type="InterPro" id="IPR026881">
    <property type="entry name" value="WYL_dom"/>
</dbReference>
<dbReference type="PIRSF" id="PIRSF016838">
    <property type="entry name" value="PafC"/>
    <property type="match status" value="1"/>
</dbReference>
<dbReference type="PANTHER" id="PTHR34580:SF1">
    <property type="entry name" value="PROTEIN PAFC"/>
    <property type="match status" value="1"/>
</dbReference>
<dbReference type="SUPFAM" id="SSF46785">
    <property type="entry name" value="Winged helix' DNA-binding domain"/>
    <property type="match status" value="1"/>
</dbReference>
<dbReference type="PANTHER" id="PTHR34580">
    <property type="match status" value="1"/>
</dbReference>
<dbReference type="Pfam" id="PF25583">
    <property type="entry name" value="WCX"/>
    <property type="match status" value="1"/>
</dbReference>
<keyword evidence="5" id="KW-1185">Reference proteome</keyword>
<dbReference type="InterPro" id="IPR051534">
    <property type="entry name" value="CBASS_pafABC_assoc_protein"/>
</dbReference>
<evidence type="ECO:0000313" key="4">
    <source>
        <dbReference type="EMBL" id="MFC4133721.1"/>
    </source>
</evidence>
<evidence type="ECO:0000259" key="3">
    <source>
        <dbReference type="Pfam" id="PF25583"/>
    </source>
</evidence>
<dbReference type="InterPro" id="IPR036388">
    <property type="entry name" value="WH-like_DNA-bd_sf"/>
</dbReference>
<dbReference type="Pfam" id="PF13280">
    <property type="entry name" value="WYL"/>
    <property type="match status" value="1"/>
</dbReference>
<dbReference type="InterPro" id="IPR036390">
    <property type="entry name" value="WH_DNA-bd_sf"/>
</dbReference>
<dbReference type="Proteomes" id="UP001595816">
    <property type="component" value="Unassembled WGS sequence"/>
</dbReference>
<sequence length="347" mass="37023">MKSERLIALLFTLQARRSATAGQLAAILEVSERTILRDVAALQAAGVPLYSEPGRGGGIRLLDGWRTRLDGLTGPEAAALFVSGVPAALADLGLAGAATSAQAKLLATLPAGARDRAQELGERFHLDAPGWFHRDEPLPHLADVAAAVFDRQRLRISYERGRQTVQRTVDPLGLVLKAGIWYAVAAIPTAAAAIGAATKATGGVTEKAAGHLRTYRVARIRSVDRTGERFERPTGFVLAEYWATAAAEFDRSILHATIRVRLPARVLPDLARHLGRNTVEELGQVGAPDADGWVEAELLVETLHIAQHQLIALAPDVEVLDPPQLRAALAETGRRLAARNSAHPDGG</sequence>
<dbReference type="InterPro" id="IPR028349">
    <property type="entry name" value="PafC-like"/>
</dbReference>
<comment type="caution">
    <text evidence="4">The sequence shown here is derived from an EMBL/GenBank/DDBJ whole genome shotgun (WGS) entry which is preliminary data.</text>
</comment>
<name>A0ABV8LRN7_9ACTN</name>
<dbReference type="EMBL" id="JBHSAY010000013">
    <property type="protein sequence ID" value="MFC4133721.1"/>
    <property type="molecule type" value="Genomic_DNA"/>
</dbReference>
<dbReference type="Gene3D" id="1.10.10.10">
    <property type="entry name" value="Winged helix-like DNA-binding domain superfamily/Winged helix DNA-binding domain"/>
    <property type="match status" value="1"/>
</dbReference>
<evidence type="ECO:0000313" key="5">
    <source>
        <dbReference type="Proteomes" id="UP001595816"/>
    </source>
</evidence>
<dbReference type="RefSeq" id="WP_253750501.1">
    <property type="nucleotide sequence ID" value="NZ_JAMZDZ010000001.1"/>
</dbReference>
<feature type="domain" description="WYL" evidence="2">
    <location>
        <begin position="140"/>
        <end position="223"/>
    </location>
</feature>
<dbReference type="PROSITE" id="PS52050">
    <property type="entry name" value="WYL"/>
    <property type="match status" value="1"/>
</dbReference>
<dbReference type="Pfam" id="PF08279">
    <property type="entry name" value="HTH_11"/>
    <property type="match status" value="1"/>
</dbReference>
<accession>A0ABV8LRN7</accession>
<reference evidence="5" key="1">
    <citation type="journal article" date="2019" name="Int. J. Syst. Evol. Microbiol.">
        <title>The Global Catalogue of Microorganisms (GCM) 10K type strain sequencing project: providing services to taxonomists for standard genome sequencing and annotation.</title>
        <authorList>
            <consortium name="The Broad Institute Genomics Platform"/>
            <consortium name="The Broad Institute Genome Sequencing Center for Infectious Disease"/>
            <person name="Wu L."/>
            <person name="Ma J."/>
        </authorList>
    </citation>
    <scope>NUCLEOTIDE SEQUENCE [LARGE SCALE GENOMIC DNA]</scope>
    <source>
        <strain evidence="5">CGMCC 4.7289</strain>
    </source>
</reference>
<dbReference type="InterPro" id="IPR057727">
    <property type="entry name" value="WCX_dom"/>
</dbReference>
<evidence type="ECO:0000259" key="2">
    <source>
        <dbReference type="Pfam" id="PF13280"/>
    </source>
</evidence>
<feature type="domain" description="WCX" evidence="3">
    <location>
        <begin position="257"/>
        <end position="337"/>
    </location>
</feature>
<dbReference type="InterPro" id="IPR013196">
    <property type="entry name" value="HTH_11"/>
</dbReference>